<gene>
    <name evidence="2" type="ORF">TNCT_392931</name>
</gene>
<feature type="region of interest" description="Disordered" evidence="1">
    <location>
        <begin position="1"/>
        <end position="20"/>
    </location>
</feature>
<reference evidence="2" key="1">
    <citation type="submission" date="2020-07" db="EMBL/GenBank/DDBJ databases">
        <title>Multicomponent nature underlies the extraordinary mechanical properties of spider dragline silk.</title>
        <authorList>
            <person name="Kono N."/>
            <person name="Nakamura H."/>
            <person name="Mori M."/>
            <person name="Yoshida Y."/>
            <person name="Ohtoshi R."/>
            <person name="Malay A.D."/>
            <person name="Moran D.A.P."/>
            <person name="Tomita M."/>
            <person name="Numata K."/>
            <person name="Arakawa K."/>
        </authorList>
    </citation>
    <scope>NUCLEOTIDE SEQUENCE</scope>
</reference>
<proteinExistence type="predicted"/>
<dbReference type="Proteomes" id="UP000887116">
    <property type="component" value="Unassembled WGS sequence"/>
</dbReference>
<evidence type="ECO:0000313" key="3">
    <source>
        <dbReference type="Proteomes" id="UP000887116"/>
    </source>
</evidence>
<comment type="caution">
    <text evidence="2">The sequence shown here is derived from an EMBL/GenBank/DDBJ whole genome shotgun (WGS) entry which is preliminary data.</text>
</comment>
<evidence type="ECO:0000256" key="1">
    <source>
        <dbReference type="SAM" id="MobiDB-lite"/>
    </source>
</evidence>
<name>A0A8X6L277_TRICU</name>
<evidence type="ECO:0000313" key="2">
    <source>
        <dbReference type="EMBL" id="GFQ92796.1"/>
    </source>
</evidence>
<keyword evidence="3" id="KW-1185">Reference proteome</keyword>
<dbReference type="AlphaFoldDB" id="A0A8X6L277"/>
<dbReference type="OrthoDB" id="6453173at2759"/>
<dbReference type="EMBL" id="BMAO01024074">
    <property type="protein sequence ID" value="GFQ92796.1"/>
    <property type="molecule type" value="Genomic_DNA"/>
</dbReference>
<feature type="compositionally biased region" description="Polar residues" evidence="1">
    <location>
        <begin position="45"/>
        <end position="58"/>
    </location>
</feature>
<feature type="region of interest" description="Disordered" evidence="1">
    <location>
        <begin position="45"/>
        <end position="85"/>
    </location>
</feature>
<organism evidence="2 3">
    <name type="scientific">Trichonephila clavata</name>
    <name type="common">Joro spider</name>
    <name type="synonym">Nephila clavata</name>
    <dbReference type="NCBI Taxonomy" id="2740835"/>
    <lineage>
        <taxon>Eukaryota</taxon>
        <taxon>Metazoa</taxon>
        <taxon>Ecdysozoa</taxon>
        <taxon>Arthropoda</taxon>
        <taxon>Chelicerata</taxon>
        <taxon>Arachnida</taxon>
        <taxon>Araneae</taxon>
        <taxon>Araneomorphae</taxon>
        <taxon>Entelegynae</taxon>
        <taxon>Araneoidea</taxon>
        <taxon>Nephilidae</taxon>
        <taxon>Trichonephila</taxon>
    </lineage>
</organism>
<sequence length="85" mass="8866">MNLFPSHKNRSKQSLCGTGKSCLETDQTRKEGGGSALIVFSQNAADNSGSGRARQTGSGTPGAFALPADLSEPLLPTPFSRRSRG</sequence>
<accession>A0A8X6L277</accession>
<protein>
    <submittedName>
        <fullName evidence="2">Uncharacterized protein</fullName>
    </submittedName>
</protein>